<dbReference type="Gene3D" id="3.40.50.300">
    <property type="entry name" value="P-loop containing nucleotide triphosphate hydrolases"/>
    <property type="match status" value="1"/>
</dbReference>
<sequence>MKDIVHTTGLSRTVKGRKLVEGVELRIRQGEVYGLLGQNGAGKTTIMKMLAGHVAPTAGEISLFGQRLTPSSKSALSRVGSIIEYPVFFEHMSAIANLRLHAEYLGYYDEQAIAQAMELVRLKDVGARPVKEFSLGMKQRLGIARAVIAKPELIILDEPTNGLDPVGIKDMRDLVRMLNQEYGITFLVSSHILSEIEQVAHRIGVVAEGRLTTEMSLEDVAKQRTDYIEIATPQAERAAYLLEHELGIASLKLLDGGKLRVYDLSRSQSEISRMLVLHDVEIEGIQKHAGTLEDYFYHQITGGDRVG</sequence>
<feature type="domain" description="ABC transporter" evidence="5">
    <location>
        <begin position="5"/>
        <end position="233"/>
    </location>
</feature>
<dbReference type="InterPro" id="IPR003439">
    <property type="entry name" value="ABC_transporter-like_ATP-bd"/>
</dbReference>
<evidence type="ECO:0000256" key="3">
    <source>
        <dbReference type="ARBA" id="ARBA00022741"/>
    </source>
</evidence>
<evidence type="ECO:0000256" key="1">
    <source>
        <dbReference type="ARBA" id="ARBA00005417"/>
    </source>
</evidence>
<dbReference type="AlphaFoldDB" id="A0A6H2GT51"/>
<dbReference type="RefSeq" id="WP_168906281.1">
    <property type="nucleotide sequence ID" value="NZ_CP051428.1"/>
</dbReference>
<keyword evidence="2" id="KW-0813">Transport</keyword>
<dbReference type="InterPro" id="IPR017871">
    <property type="entry name" value="ABC_transporter-like_CS"/>
</dbReference>
<comment type="similarity">
    <text evidence="1">Belongs to the ABC transporter superfamily.</text>
</comment>
<dbReference type="GO" id="GO:0016887">
    <property type="term" value="F:ATP hydrolysis activity"/>
    <property type="evidence" value="ECO:0007669"/>
    <property type="project" value="InterPro"/>
</dbReference>
<evidence type="ECO:0000313" key="6">
    <source>
        <dbReference type="EMBL" id="QJC50604.1"/>
    </source>
</evidence>
<dbReference type="PANTHER" id="PTHR43335:SF8">
    <property type="entry name" value="ABC TRANSPORTER, ATP-BINDING PROTEIN"/>
    <property type="match status" value="1"/>
</dbReference>
<dbReference type="InterPro" id="IPR003593">
    <property type="entry name" value="AAA+_ATPase"/>
</dbReference>
<keyword evidence="4 6" id="KW-0067">ATP-binding</keyword>
<dbReference type="EMBL" id="CP051428">
    <property type="protein sequence ID" value="QJC50604.1"/>
    <property type="molecule type" value="Genomic_DNA"/>
</dbReference>
<evidence type="ECO:0000259" key="5">
    <source>
        <dbReference type="PROSITE" id="PS50893"/>
    </source>
</evidence>
<name>A0A6H2GT51_9BACL</name>
<dbReference type="Pfam" id="PF00005">
    <property type="entry name" value="ABC_tran"/>
    <property type="match status" value="1"/>
</dbReference>
<accession>A0A6H2GT51</accession>
<dbReference type="InterPro" id="IPR027417">
    <property type="entry name" value="P-loop_NTPase"/>
</dbReference>
<dbReference type="Proteomes" id="UP000502136">
    <property type="component" value="Chromosome"/>
</dbReference>
<evidence type="ECO:0000313" key="7">
    <source>
        <dbReference type="Proteomes" id="UP000502136"/>
    </source>
</evidence>
<dbReference type="KEGG" id="palr:HGI30_02690"/>
<dbReference type="PROSITE" id="PS00211">
    <property type="entry name" value="ABC_TRANSPORTER_1"/>
    <property type="match status" value="1"/>
</dbReference>
<gene>
    <name evidence="6" type="ORF">HGI30_02690</name>
</gene>
<dbReference type="GO" id="GO:0005524">
    <property type="term" value="F:ATP binding"/>
    <property type="evidence" value="ECO:0007669"/>
    <property type="project" value="UniProtKB-KW"/>
</dbReference>
<evidence type="ECO:0000256" key="2">
    <source>
        <dbReference type="ARBA" id="ARBA00022448"/>
    </source>
</evidence>
<evidence type="ECO:0000256" key="4">
    <source>
        <dbReference type="ARBA" id="ARBA00022840"/>
    </source>
</evidence>
<keyword evidence="7" id="KW-1185">Reference proteome</keyword>
<dbReference type="PROSITE" id="PS50893">
    <property type="entry name" value="ABC_TRANSPORTER_2"/>
    <property type="match status" value="1"/>
</dbReference>
<dbReference type="PANTHER" id="PTHR43335">
    <property type="entry name" value="ABC TRANSPORTER, ATP-BINDING PROTEIN"/>
    <property type="match status" value="1"/>
</dbReference>
<reference evidence="6 7" key="1">
    <citation type="submission" date="2020-04" db="EMBL/GenBank/DDBJ databases">
        <title>Novel Paenibacillus strain UniB2 isolated from commercial digestive syrup.</title>
        <authorList>
            <person name="Thorat V."/>
            <person name="Kirdat K."/>
            <person name="Tiwarekar B."/>
            <person name="Yadav A."/>
        </authorList>
    </citation>
    <scope>NUCLEOTIDE SEQUENCE [LARGE SCALE GENOMIC DNA]</scope>
    <source>
        <strain evidence="6 7">UniB2</strain>
    </source>
</reference>
<organism evidence="6 7">
    <name type="scientific">Paenibacillus albicereus</name>
    <dbReference type="NCBI Taxonomy" id="2726185"/>
    <lineage>
        <taxon>Bacteria</taxon>
        <taxon>Bacillati</taxon>
        <taxon>Bacillota</taxon>
        <taxon>Bacilli</taxon>
        <taxon>Bacillales</taxon>
        <taxon>Paenibacillaceae</taxon>
        <taxon>Paenibacillus</taxon>
    </lineage>
</organism>
<dbReference type="SUPFAM" id="SSF52540">
    <property type="entry name" value="P-loop containing nucleoside triphosphate hydrolases"/>
    <property type="match status" value="1"/>
</dbReference>
<protein>
    <submittedName>
        <fullName evidence="6">ATP-binding cassette domain-containing protein</fullName>
    </submittedName>
</protein>
<keyword evidence="3" id="KW-0547">Nucleotide-binding</keyword>
<proteinExistence type="inferred from homology"/>
<dbReference type="SMART" id="SM00382">
    <property type="entry name" value="AAA"/>
    <property type="match status" value="1"/>
</dbReference>